<dbReference type="Pfam" id="PF10164">
    <property type="entry name" value="BRI3"/>
    <property type="match status" value="1"/>
</dbReference>
<evidence type="ECO:0000256" key="3">
    <source>
        <dbReference type="ARBA" id="ARBA00008090"/>
    </source>
</evidence>
<evidence type="ECO:0000256" key="7">
    <source>
        <dbReference type="ARBA" id="ARBA00023136"/>
    </source>
</evidence>
<dbReference type="PANTHER" id="PTHR13551:SF1">
    <property type="entry name" value="MEMBRANE PROTEIN BRI3"/>
    <property type="match status" value="1"/>
</dbReference>
<evidence type="ECO:0000313" key="13">
    <source>
        <dbReference type="EMBL" id="CAK8685247.1"/>
    </source>
</evidence>
<proteinExistence type="inferred from homology"/>
<evidence type="ECO:0000256" key="2">
    <source>
        <dbReference type="ARBA" id="ARBA00004556"/>
    </source>
</evidence>
<feature type="transmembrane region" description="Helical" evidence="12">
    <location>
        <begin position="97"/>
        <end position="116"/>
    </location>
</feature>
<comment type="subcellular location">
    <subcellularLocation>
        <location evidence="2">Cytoplasm</location>
        <location evidence="2">Perinuclear region</location>
    </subcellularLocation>
    <subcellularLocation>
        <location evidence="1">Lysosome membrane</location>
        <topology evidence="1">Multi-pass membrane protein</topology>
    </subcellularLocation>
</comment>
<protein>
    <recommendedName>
        <fullName evidence="9">Membrane protein BRI3</fullName>
    </recommendedName>
    <alternativeName>
        <fullName evidence="10">Brain protein I3</fullName>
    </alternativeName>
</protein>
<evidence type="ECO:0000256" key="12">
    <source>
        <dbReference type="SAM" id="Phobius"/>
    </source>
</evidence>
<name>A0ABP0G0A7_CLALP</name>
<comment type="caution">
    <text evidence="13">The sequence shown here is derived from an EMBL/GenBank/DDBJ whole genome shotgun (WGS) entry which is preliminary data.</text>
</comment>
<gene>
    <name evidence="13" type="ORF">CVLEPA_LOCUS16387</name>
</gene>
<evidence type="ECO:0000256" key="11">
    <source>
        <dbReference type="ARBA" id="ARBA00046593"/>
    </source>
</evidence>
<keyword evidence="7 12" id="KW-0472">Membrane</keyword>
<comment type="similarity">
    <text evidence="3">Belongs to the BRI3 family.</text>
</comment>
<keyword evidence="8" id="KW-0458">Lysosome</keyword>
<sequence>MAASSQQAPPPYQAVEGYNTRNSYQPLYSQPSAYNPNYAGQGTKHNNLNHDNVQGYGATNGSYSHTTIIQQQSIPVVVVGGCPACRVGVLEDDYTCLGVFCAICFFPIGLICCLAMKQRRCPNCGAIFG</sequence>
<evidence type="ECO:0000256" key="4">
    <source>
        <dbReference type="ARBA" id="ARBA00022490"/>
    </source>
</evidence>
<keyword evidence="14" id="KW-1185">Reference proteome</keyword>
<evidence type="ECO:0000256" key="6">
    <source>
        <dbReference type="ARBA" id="ARBA00022989"/>
    </source>
</evidence>
<evidence type="ECO:0000256" key="9">
    <source>
        <dbReference type="ARBA" id="ARBA00035284"/>
    </source>
</evidence>
<keyword evidence="4" id="KW-0963">Cytoplasm</keyword>
<dbReference type="InterPro" id="IPR019317">
    <property type="entry name" value="BRI3"/>
</dbReference>
<accession>A0ABP0G0A7</accession>
<evidence type="ECO:0000256" key="5">
    <source>
        <dbReference type="ARBA" id="ARBA00022692"/>
    </source>
</evidence>
<keyword evidence="5 12" id="KW-0812">Transmembrane</keyword>
<evidence type="ECO:0000313" key="14">
    <source>
        <dbReference type="Proteomes" id="UP001642483"/>
    </source>
</evidence>
<evidence type="ECO:0000256" key="10">
    <source>
        <dbReference type="ARBA" id="ARBA00035449"/>
    </source>
</evidence>
<reference evidence="13 14" key="1">
    <citation type="submission" date="2024-02" db="EMBL/GenBank/DDBJ databases">
        <authorList>
            <person name="Daric V."/>
            <person name="Darras S."/>
        </authorList>
    </citation>
    <scope>NUCLEOTIDE SEQUENCE [LARGE SCALE GENOMIC DNA]</scope>
</reference>
<evidence type="ECO:0000256" key="8">
    <source>
        <dbReference type="ARBA" id="ARBA00023228"/>
    </source>
</evidence>
<comment type="subunit">
    <text evidence="11">Interacts with BRI3BP. Interacts with MGAT1 and IFITM3.</text>
</comment>
<dbReference type="PANTHER" id="PTHR13551">
    <property type="entry name" value="BRAIN PROTEIN I3"/>
    <property type="match status" value="1"/>
</dbReference>
<keyword evidence="6 12" id="KW-1133">Transmembrane helix</keyword>
<evidence type="ECO:0000256" key="1">
    <source>
        <dbReference type="ARBA" id="ARBA00004155"/>
    </source>
</evidence>
<dbReference type="Proteomes" id="UP001642483">
    <property type="component" value="Unassembled WGS sequence"/>
</dbReference>
<dbReference type="EMBL" id="CAWYQH010000099">
    <property type="protein sequence ID" value="CAK8685247.1"/>
    <property type="molecule type" value="Genomic_DNA"/>
</dbReference>
<organism evidence="13 14">
    <name type="scientific">Clavelina lepadiformis</name>
    <name type="common">Light-bulb sea squirt</name>
    <name type="synonym">Ascidia lepadiformis</name>
    <dbReference type="NCBI Taxonomy" id="159417"/>
    <lineage>
        <taxon>Eukaryota</taxon>
        <taxon>Metazoa</taxon>
        <taxon>Chordata</taxon>
        <taxon>Tunicata</taxon>
        <taxon>Ascidiacea</taxon>
        <taxon>Aplousobranchia</taxon>
        <taxon>Clavelinidae</taxon>
        <taxon>Clavelina</taxon>
    </lineage>
</organism>